<name>A0A401MZF1_RHOER</name>
<gene>
    <name evidence="2" type="ORF">BS297_30930</name>
</gene>
<dbReference type="EMBL" id="MRBO01000847">
    <property type="protein sequence ID" value="KAB2581431.1"/>
    <property type="molecule type" value="Genomic_DNA"/>
</dbReference>
<comment type="caution">
    <text evidence="2">The sequence shown here is derived from an EMBL/GenBank/DDBJ whole genome shotgun (WGS) entry which is preliminary data.</text>
</comment>
<proteinExistence type="predicted"/>
<dbReference type="Pfam" id="PF22691">
    <property type="entry name" value="Thiolase_C_1"/>
    <property type="match status" value="1"/>
</dbReference>
<sequence>MTTSHVTSMHNGNVVIVGASETTEIGVLPGMSILDLHANAARNAMADAGLTPADIDGVATTGLLPMEVSHHLGITPHWLDGTGVGGCSFMLHVRHAAAAIASGAADVVLVTHGESGRSRVGAPPYLTPLDSMTGQFEAVYGANMPYSTFTVPALRFLHDRGMTREHLAEVVVAQRNWALDNPRAFRRKPTSVDEVLSGPPVAYPFTRDMCCVLTDGGGAVILTSAERAADMPGSDRHVYLLGSGESAEGPLVSQMQDPGSFRAFRHAAADAFATAGITRDDVDHLMAYDAFAHVPLYMLEDLGFVGHGESGDFVAEGHTSKGGRLPMNTNGGGMSYTHSGMYGMFAIQEAVRQLRGEACEQVPEVEISFVQGVGYFFGAAGSLVLSNRRP</sequence>
<dbReference type="PANTHER" id="PTHR42870:SF1">
    <property type="entry name" value="NON-SPECIFIC LIPID-TRANSFER PROTEIN-LIKE 2"/>
    <property type="match status" value="1"/>
</dbReference>
<dbReference type="InterPro" id="IPR002155">
    <property type="entry name" value="Thiolase"/>
</dbReference>
<dbReference type="InterPro" id="IPR016039">
    <property type="entry name" value="Thiolase-like"/>
</dbReference>
<accession>A0A401MZF1</accession>
<dbReference type="PANTHER" id="PTHR42870">
    <property type="entry name" value="ACETYL-COA C-ACETYLTRANSFERASE"/>
    <property type="match status" value="1"/>
</dbReference>
<dbReference type="RefSeq" id="WP_060939670.1">
    <property type="nucleotide sequence ID" value="NZ_BHXB01000001.1"/>
</dbReference>
<dbReference type="CDD" id="cd00829">
    <property type="entry name" value="SCP-x_thiolase"/>
    <property type="match status" value="1"/>
</dbReference>
<evidence type="ECO:0000313" key="3">
    <source>
        <dbReference type="Proteomes" id="UP000325576"/>
    </source>
</evidence>
<dbReference type="AlphaFoldDB" id="A0A401MZF1"/>
<evidence type="ECO:0000259" key="1">
    <source>
        <dbReference type="Pfam" id="PF22691"/>
    </source>
</evidence>
<dbReference type="Gene3D" id="3.40.47.10">
    <property type="match status" value="1"/>
</dbReference>
<dbReference type="GO" id="GO:0016747">
    <property type="term" value="F:acyltransferase activity, transferring groups other than amino-acyl groups"/>
    <property type="evidence" value="ECO:0007669"/>
    <property type="project" value="InterPro"/>
</dbReference>
<dbReference type="PIRSF" id="PIRSF000429">
    <property type="entry name" value="Ac-CoA_Ac_transf"/>
    <property type="match status" value="1"/>
</dbReference>
<protein>
    <submittedName>
        <fullName evidence="2">Thiolase</fullName>
    </submittedName>
</protein>
<reference evidence="2 3" key="1">
    <citation type="journal article" date="2017" name="Poromechanics V (2013)">
        <title>Genomic Characterization of the Arsenic-Tolerant Actinobacterium, &lt;i&gt;Rhodococcus erythropolis&lt;/i&gt; S43.</title>
        <authorList>
            <person name="Retamal-Morales G."/>
            <person name="Mehnert M."/>
            <person name="Schwabe R."/>
            <person name="Tischler D."/>
            <person name="Schloemann M."/>
            <person name="Levican G.J."/>
        </authorList>
    </citation>
    <scope>NUCLEOTIDE SEQUENCE [LARGE SCALE GENOMIC DNA]</scope>
    <source>
        <strain evidence="2 3">S43</strain>
    </source>
</reference>
<dbReference type="Proteomes" id="UP000325576">
    <property type="component" value="Unassembled WGS sequence"/>
</dbReference>
<dbReference type="InterPro" id="IPR055140">
    <property type="entry name" value="Thiolase_C_2"/>
</dbReference>
<organism evidence="2 3">
    <name type="scientific">Rhodococcus erythropolis</name>
    <name type="common">Arthrobacter picolinophilus</name>
    <dbReference type="NCBI Taxonomy" id="1833"/>
    <lineage>
        <taxon>Bacteria</taxon>
        <taxon>Bacillati</taxon>
        <taxon>Actinomycetota</taxon>
        <taxon>Actinomycetes</taxon>
        <taxon>Mycobacteriales</taxon>
        <taxon>Nocardiaceae</taxon>
        <taxon>Rhodococcus</taxon>
        <taxon>Rhodococcus erythropolis group</taxon>
    </lineage>
</organism>
<feature type="domain" description="Thiolase C-terminal" evidence="1">
    <location>
        <begin position="244"/>
        <end position="387"/>
    </location>
</feature>
<evidence type="ECO:0000313" key="2">
    <source>
        <dbReference type="EMBL" id="KAB2581431.1"/>
    </source>
</evidence>
<dbReference type="SUPFAM" id="SSF53901">
    <property type="entry name" value="Thiolase-like"/>
    <property type="match status" value="2"/>
</dbReference>